<dbReference type="KEGG" id="dfs:HGD76_22300"/>
<accession>A0A6H2C5S1</accession>
<sequence length="219" mass="24983">MSKSSPDVDLIVAYDPSFRRNAHQLLAWGYEDARPIIKPTLEETDITGFIAEKIDKRLGDPDTPPRFVRYSIAEDQPVVGEGRTGKSRRRVDLVVECTRGKPRKKYIFEAKRLRKRGYPISKYTDKEGLQQFIFGTAYATQYPEAAMIGYIQSDNYEYWIGELTRKFTESNNGLSIIKELTQVEVIASLPNELVSQHDRSTGSPITVYHILLDCSEISI</sequence>
<protein>
    <submittedName>
        <fullName evidence="1">Uncharacterized protein</fullName>
    </submittedName>
</protein>
<proteinExistence type="predicted"/>
<organism evidence="1 2">
    <name type="scientific">Dolichospermum flos-aquae CCAP 1403/13F</name>
    <dbReference type="NCBI Taxonomy" id="315271"/>
    <lineage>
        <taxon>Bacteria</taxon>
        <taxon>Bacillati</taxon>
        <taxon>Cyanobacteriota</taxon>
        <taxon>Cyanophyceae</taxon>
        <taxon>Nostocales</taxon>
        <taxon>Aphanizomenonaceae</taxon>
        <taxon>Dolichospermum</taxon>
    </lineage>
</organism>
<dbReference type="EMBL" id="CP051206">
    <property type="protein sequence ID" value="QJB46508.1"/>
    <property type="molecule type" value="Genomic_DNA"/>
</dbReference>
<name>A0A6H2C5S1_DOLFA</name>
<reference evidence="1 2" key="2">
    <citation type="submission" date="2020-04" db="EMBL/GenBank/DDBJ databases">
        <authorList>
            <person name="Fomenkov A."/>
            <person name="Anton B.P."/>
            <person name="Roberts R.J."/>
        </authorList>
    </citation>
    <scope>NUCLEOTIDE SEQUENCE [LARGE SCALE GENOMIC DNA]</scope>
    <source>
        <strain evidence="1 2">CCAP 1403/13f</strain>
    </source>
</reference>
<evidence type="ECO:0000313" key="2">
    <source>
        <dbReference type="Proteomes" id="UP000502433"/>
    </source>
</evidence>
<dbReference type="Proteomes" id="UP000502433">
    <property type="component" value="Chromosome"/>
</dbReference>
<evidence type="ECO:0000313" key="1">
    <source>
        <dbReference type="EMBL" id="QJB46508.1"/>
    </source>
</evidence>
<reference evidence="1 2" key="1">
    <citation type="submission" date="2020-04" db="EMBL/GenBank/DDBJ databases">
        <title>Genome-Wide Identification of 5-Methylcytosine Sites in Bacterial Genomes By High-Throughput Sequencing of MspJI Restriction Fragments.</title>
        <authorList>
            <person name="Wu V."/>
        </authorList>
    </citation>
    <scope>NUCLEOTIDE SEQUENCE [LARGE SCALE GENOMIC DNA]</scope>
    <source>
        <strain evidence="1 2">CCAP 1403/13f</strain>
    </source>
</reference>
<dbReference type="AlphaFoldDB" id="A0A6H2C5S1"/>
<gene>
    <name evidence="1" type="ORF">HGD76_22300</name>
</gene>
<dbReference type="RefSeq" id="WP_168697063.1">
    <property type="nucleotide sequence ID" value="NZ_CP051206.1"/>
</dbReference>